<feature type="region of interest" description="Disordered" evidence="1">
    <location>
        <begin position="1"/>
        <end position="27"/>
    </location>
</feature>
<gene>
    <name evidence="2" type="ORF">GN244_ATG10061</name>
</gene>
<evidence type="ECO:0000256" key="1">
    <source>
        <dbReference type="SAM" id="MobiDB-lite"/>
    </source>
</evidence>
<reference evidence="2" key="1">
    <citation type="submission" date="2020-04" db="EMBL/GenBank/DDBJ databases">
        <title>Hybrid Assembly of Korean Phytophthora infestans isolates.</title>
        <authorList>
            <person name="Prokchorchik M."/>
            <person name="Lee Y."/>
            <person name="Seo J."/>
            <person name="Cho J.-H."/>
            <person name="Park Y.-E."/>
            <person name="Jang D.-C."/>
            <person name="Im J.-S."/>
            <person name="Choi J.-G."/>
            <person name="Park H.-J."/>
            <person name="Lee G.-B."/>
            <person name="Lee Y.-G."/>
            <person name="Hong S.-Y."/>
            <person name="Cho K."/>
            <person name="Sohn K.H."/>
        </authorList>
    </citation>
    <scope>NUCLEOTIDE SEQUENCE</scope>
    <source>
        <strain evidence="2">KR_1_A1</strain>
    </source>
</reference>
<dbReference type="AlphaFoldDB" id="A0A833TAZ2"/>
<dbReference type="Proteomes" id="UP000602510">
    <property type="component" value="Unassembled WGS sequence"/>
</dbReference>
<proteinExistence type="predicted"/>
<dbReference type="EMBL" id="WSZM01000227">
    <property type="protein sequence ID" value="KAF4037841.1"/>
    <property type="molecule type" value="Genomic_DNA"/>
</dbReference>
<evidence type="ECO:0000313" key="3">
    <source>
        <dbReference type="Proteomes" id="UP000602510"/>
    </source>
</evidence>
<sequence>MDETEKSLFERSKQPKLKERESAKKRQCDDKLTLIDKQLDNEAAGEISWPRASPAAARVGASEVRIRVSIKEESDRSAC</sequence>
<organism evidence="2 3">
    <name type="scientific">Phytophthora infestans</name>
    <name type="common">Potato late blight agent</name>
    <name type="synonym">Botrytis infestans</name>
    <dbReference type="NCBI Taxonomy" id="4787"/>
    <lineage>
        <taxon>Eukaryota</taxon>
        <taxon>Sar</taxon>
        <taxon>Stramenopiles</taxon>
        <taxon>Oomycota</taxon>
        <taxon>Peronosporomycetes</taxon>
        <taxon>Peronosporales</taxon>
        <taxon>Peronosporaceae</taxon>
        <taxon>Phytophthora</taxon>
    </lineage>
</organism>
<keyword evidence="3" id="KW-1185">Reference proteome</keyword>
<accession>A0A833TAZ2</accession>
<evidence type="ECO:0000313" key="2">
    <source>
        <dbReference type="EMBL" id="KAF4037841.1"/>
    </source>
</evidence>
<name>A0A833TAZ2_PHYIN</name>
<comment type="caution">
    <text evidence="2">The sequence shown here is derived from an EMBL/GenBank/DDBJ whole genome shotgun (WGS) entry which is preliminary data.</text>
</comment>
<protein>
    <submittedName>
        <fullName evidence="2">Uncharacterized protein</fullName>
    </submittedName>
</protein>